<keyword evidence="3" id="KW-0732">Signal</keyword>
<dbReference type="SMART" id="SM00079">
    <property type="entry name" value="PBPe"/>
    <property type="match status" value="1"/>
</dbReference>
<dbReference type="CDD" id="cd13689">
    <property type="entry name" value="PBP2_BsGlnH"/>
    <property type="match status" value="1"/>
</dbReference>
<organism evidence="6 7">
    <name type="scientific">Pseudomonas batumici</name>
    <dbReference type="NCBI Taxonomy" id="226910"/>
    <lineage>
        <taxon>Bacteria</taxon>
        <taxon>Pseudomonadati</taxon>
        <taxon>Pseudomonadota</taxon>
        <taxon>Gammaproteobacteria</taxon>
        <taxon>Pseudomonadales</taxon>
        <taxon>Pseudomonadaceae</taxon>
        <taxon>Pseudomonas</taxon>
    </lineage>
</organism>
<evidence type="ECO:0000313" key="6">
    <source>
        <dbReference type="EMBL" id="KIH83777.1"/>
    </source>
</evidence>
<proteinExistence type="inferred from homology"/>
<comment type="similarity">
    <text evidence="1">Belongs to the bacterial solute-binding protein 3 family.</text>
</comment>
<dbReference type="InterPro" id="IPR001638">
    <property type="entry name" value="Solute-binding_3/MltF_N"/>
</dbReference>
<gene>
    <name evidence="6" type="ORF">UCMB321_2519</name>
</gene>
<evidence type="ECO:0000256" key="2">
    <source>
        <dbReference type="ARBA" id="ARBA00022448"/>
    </source>
</evidence>
<sequence length="331" mass="36233">MITRSGNGKPSQDENALEQGFREVPGKSTYSIKASINSFIFFYCLFVDCKTRHQNHPSSVEIAMKKLTALTALTLAVLSGLAHADRLEDIKKSGVLRVASFDSNPPFGFIDAKSKQIEGLDVDYAKAIADKLGVKLQLQPTNPANRVPLLVANKVDLVLANFTITPERAEQVNFSIPYFSSGQQFIVKKGTLKSQDDLNKWRVGVDKGTVNEGVLREKFPGAKVVAYDDTPFAFTALRNGNVQAITQDGPKLIGLLANVPDKDKYEVPPFTISNDLIGVGLPKGEAALTEVVNQTLVELESKGQAQKIYDTWFGPDTKTPLTRLYKIGDKS</sequence>
<keyword evidence="7" id="KW-1185">Reference proteome</keyword>
<keyword evidence="2" id="KW-0813">Transport</keyword>
<feature type="domain" description="Ionotropic glutamate receptor C-terminal" evidence="5">
    <location>
        <begin position="95"/>
        <end position="315"/>
    </location>
</feature>
<dbReference type="GO" id="GO:0016020">
    <property type="term" value="C:membrane"/>
    <property type="evidence" value="ECO:0007669"/>
    <property type="project" value="InterPro"/>
</dbReference>
<dbReference type="PANTHER" id="PTHR30085:SF6">
    <property type="entry name" value="ABC TRANSPORTER GLUTAMINE-BINDING PROTEIN GLNH"/>
    <property type="match status" value="1"/>
</dbReference>
<name>A0A0C2IFV7_9PSED</name>
<dbReference type="InterPro" id="IPR001320">
    <property type="entry name" value="Iontro_rcpt_C"/>
</dbReference>
<dbReference type="PATRIC" id="fig|226910.6.peg.2507"/>
<dbReference type="SUPFAM" id="SSF53850">
    <property type="entry name" value="Periplasmic binding protein-like II"/>
    <property type="match status" value="1"/>
</dbReference>
<dbReference type="GO" id="GO:0005576">
    <property type="term" value="C:extracellular region"/>
    <property type="evidence" value="ECO:0007669"/>
    <property type="project" value="TreeGrafter"/>
</dbReference>
<evidence type="ECO:0000259" key="5">
    <source>
        <dbReference type="SMART" id="SM00079"/>
    </source>
</evidence>
<dbReference type="SMART" id="SM00062">
    <property type="entry name" value="PBPb"/>
    <property type="match status" value="1"/>
</dbReference>
<dbReference type="InterPro" id="IPR051455">
    <property type="entry name" value="Bact_solute-bind_prot3"/>
</dbReference>
<dbReference type="GO" id="GO:0006865">
    <property type="term" value="P:amino acid transport"/>
    <property type="evidence" value="ECO:0007669"/>
    <property type="project" value="TreeGrafter"/>
</dbReference>
<dbReference type="PANTHER" id="PTHR30085">
    <property type="entry name" value="AMINO ACID ABC TRANSPORTER PERMEASE"/>
    <property type="match status" value="1"/>
</dbReference>
<evidence type="ECO:0000313" key="7">
    <source>
        <dbReference type="Proteomes" id="UP000031535"/>
    </source>
</evidence>
<dbReference type="AlphaFoldDB" id="A0A0C2IFV7"/>
<dbReference type="STRING" id="226910.UCMB321_2519"/>
<accession>A0A0C2IFV7</accession>
<evidence type="ECO:0000256" key="1">
    <source>
        <dbReference type="ARBA" id="ARBA00010333"/>
    </source>
</evidence>
<evidence type="ECO:0000256" key="3">
    <source>
        <dbReference type="ARBA" id="ARBA00022729"/>
    </source>
</evidence>
<dbReference type="EMBL" id="JXDG01000033">
    <property type="protein sequence ID" value="KIH83777.1"/>
    <property type="molecule type" value="Genomic_DNA"/>
</dbReference>
<comment type="caution">
    <text evidence="6">The sequence shown here is derived from an EMBL/GenBank/DDBJ whole genome shotgun (WGS) entry which is preliminary data.</text>
</comment>
<dbReference type="Gene3D" id="3.40.190.10">
    <property type="entry name" value="Periplasmic binding protein-like II"/>
    <property type="match status" value="2"/>
</dbReference>
<dbReference type="Pfam" id="PF00497">
    <property type="entry name" value="SBP_bac_3"/>
    <property type="match status" value="1"/>
</dbReference>
<reference evidence="6 7" key="1">
    <citation type="submission" date="2015-01" db="EMBL/GenBank/DDBJ databases">
        <title>Complete genome of Pseudomonas batumici UCM B-321 producer of the batumin antibiotic with strong antistaphilococcal and potential anticancer activity.</title>
        <authorList>
            <person name="Klochko V.V."/>
            <person name="Zelena L.B."/>
            <person name="Elena K.A."/>
            <person name="Reva O.N."/>
        </authorList>
    </citation>
    <scope>NUCLEOTIDE SEQUENCE [LARGE SCALE GENOMIC DNA]</scope>
    <source>
        <strain evidence="6 7">UCM B-321</strain>
    </source>
</reference>
<feature type="domain" description="Solute-binding protein family 3/N-terminal" evidence="4">
    <location>
        <begin position="95"/>
        <end position="316"/>
    </location>
</feature>
<evidence type="ECO:0000259" key="4">
    <source>
        <dbReference type="SMART" id="SM00062"/>
    </source>
</evidence>
<dbReference type="Proteomes" id="UP000031535">
    <property type="component" value="Unassembled WGS sequence"/>
</dbReference>
<protein>
    <submittedName>
        <fullName evidence="6">ABC-type amino acid transport</fullName>
    </submittedName>
</protein>
<dbReference type="GO" id="GO:0015276">
    <property type="term" value="F:ligand-gated monoatomic ion channel activity"/>
    <property type="evidence" value="ECO:0007669"/>
    <property type="project" value="InterPro"/>
</dbReference>